<evidence type="ECO:0000313" key="4">
    <source>
        <dbReference type="Proteomes" id="UP000235392"/>
    </source>
</evidence>
<dbReference type="EMBL" id="PGCI01000358">
    <property type="protein sequence ID" value="PLW28652.1"/>
    <property type="molecule type" value="Genomic_DNA"/>
</dbReference>
<dbReference type="AlphaFoldDB" id="A0A2N5TT51"/>
<keyword evidence="2" id="KW-1133">Transmembrane helix</keyword>
<dbReference type="Proteomes" id="UP000235392">
    <property type="component" value="Unassembled WGS sequence"/>
</dbReference>
<proteinExistence type="predicted"/>
<organism evidence="3 4">
    <name type="scientific">Puccinia coronata f. sp. avenae</name>
    <dbReference type="NCBI Taxonomy" id="200324"/>
    <lineage>
        <taxon>Eukaryota</taxon>
        <taxon>Fungi</taxon>
        <taxon>Dikarya</taxon>
        <taxon>Basidiomycota</taxon>
        <taxon>Pucciniomycotina</taxon>
        <taxon>Pucciniomycetes</taxon>
        <taxon>Pucciniales</taxon>
        <taxon>Pucciniaceae</taxon>
        <taxon>Puccinia</taxon>
    </lineage>
</organism>
<feature type="compositionally biased region" description="Polar residues" evidence="1">
    <location>
        <begin position="203"/>
        <end position="212"/>
    </location>
</feature>
<evidence type="ECO:0000256" key="1">
    <source>
        <dbReference type="SAM" id="MobiDB-lite"/>
    </source>
</evidence>
<feature type="region of interest" description="Disordered" evidence="1">
    <location>
        <begin position="198"/>
        <end position="230"/>
    </location>
</feature>
<feature type="compositionally biased region" description="Polar residues" evidence="1">
    <location>
        <begin position="66"/>
        <end position="75"/>
    </location>
</feature>
<protein>
    <submittedName>
        <fullName evidence="3">Uncharacterized protein</fullName>
    </submittedName>
</protein>
<gene>
    <name evidence="3" type="ORF">PCASD_18569</name>
</gene>
<evidence type="ECO:0000256" key="2">
    <source>
        <dbReference type="SAM" id="Phobius"/>
    </source>
</evidence>
<keyword evidence="2" id="KW-0812">Transmembrane</keyword>
<feature type="transmembrane region" description="Helical" evidence="2">
    <location>
        <begin position="14"/>
        <end position="35"/>
    </location>
</feature>
<sequence length="249" mass="27783">MINPPVKKLDGFRITWVQAIFLFAIAYLTPVAPALQNWELRPYYPGLANSIETSHDQVHTTDRSSKPTSSPSGNLQEGDCGLSIKTLATDKEWLRLGYSLSLTLGDLIASPTAKLEKAVPTDDLETQHCPRYPDALCEPFMNAPFVPRSSRLPTRSRVITDDNTAISNPSWNEEISNDHSKRKGIAILDKHDELALKKHKQSAENTNGNHPESSILAAKSRAESNSSFSTEMMRKDLMKRPQVPLMHIH</sequence>
<feature type="region of interest" description="Disordered" evidence="1">
    <location>
        <begin position="54"/>
        <end position="77"/>
    </location>
</feature>
<comment type="caution">
    <text evidence="3">The sequence shown here is derived from an EMBL/GenBank/DDBJ whole genome shotgun (WGS) entry which is preliminary data.</text>
</comment>
<evidence type="ECO:0000313" key="3">
    <source>
        <dbReference type="EMBL" id="PLW28652.1"/>
    </source>
</evidence>
<reference evidence="3 4" key="1">
    <citation type="submission" date="2017-11" db="EMBL/GenBank/DDBJ databases">
        <title>De novo assembly and phasing of dikaryotic genomes from two isolates of Puccinia coronata f. sp. avenae, the causal agent of oat crown rust.</title>
        <authorList>
            <person name="Miller M.E."/>
            <person name="Zhang Y."/>
            <person name="Omidvar V."/>
            <person name="Sperschneider J."/>
            <person name="Schwessinger B."/>
            <person name="Raley C."/>
            <person name="Palmer J.M."/>
            <person name="Garnica D."/>
            <person name="Upadhyaya N."/>
            <person name="Rathjen J."/>
            <person name="Taylor J.M."/>
            <person name="Park R.F."/>
            <person name="Dodds P.N."/>
            <person name="Hirsch C.D."/>
            <person name="Kianian S.F."/>
            <person name="Figueroa M."/>
        </authorList>
    </citation>
    <scope>NUCLEOTIDE SEQUENCE [LARGE SCALE GENOMIC DNA]</scope>
    <source>
        <strain evidence="3">12SD80</strain>
    </source>
</reference>
<feature type="compositionally biased region" description="Basic and acidic residues" evidence="1">
    <location>
        <begin position="54"/>
        <end position="65"/>
    </location>
</feature>
<name>A0A2N5TT51_9BASI</name>
<accession>A0A2N5TT51</accession>
<keyword evidence="2" id="KW-0472">Membrane</keyword>